<feature type="modified residue" description="4-aspartylphosphate" evidence="1">
    <location>
        <position position="53"/>
    </location>
</feature>
<proteinExistence type="predicted"/>
<sequence length="262" mass="28167">MKILLADDEPLALVRLRTLLADLPGVEVVGEARDGEEAADLIEALRPDLALLDIRMPKQSGMSLARALSRDPEVEVIFVTAFDHFALQAFEVDAVDYLLKPVEIDRLATALDRARRRRSGDGQAPQLAVDGEAATEASGCIWAPHRDGLVRVPISTIDWIEASRDYVLLHTPTRSHIVRATMDSLAGQLGEGAMVRVSRSAFVRQTAVAQINRQGRTGSVVILKDGTAVRVGVTYARAVATIFRGLGGVSGRPGGEGDEGRA</sequence>
<dbReference type="EMBL" id="PJRS01000038">
    <property type="protein sequence ID" value="PLR22612.1"/>
    <property type="molecule type" value="Genomic_DNA"/>
</dbReference>
<dbReference type="PANTHER" id="PTHR37299">
    <property type="entry name" value="TRANSCRIPTIONAL REGULATOR-RELATED"/>
    <property type="match status" value="1"/>
</dbReference>
<dbReference type="Gene3D" id="3.40.50.2300">
    <property type="match status" value="1"/>
</dbReference>
<evidence type="ECO:0000259" key="3">
    <source>
        <dbReference type="PROSITE" id="PS50930"/>
    </source>
</evidence>
<organism evidence="4 5">
    <name type="scientific">Caulobacter zeae</name>
    <dbReference type="NCBI Taxonomy" id="2055137"/>
    <lineage>
        <taxon>Bacteria</taxon>
        <taxon>Pseudomonadati</taxon>
        <taxon>Pseudomonadota</taxon>
        <taxon>Alphaproteobacteria</taxon>
        <taxon>Caulobacterales</taxon>
        <taxon>Caulobacteraceae</taxon>
        <taxon>Caulobacter</taxon>
    </lineage>
</organism>
<keyword evidence="1" id="KW-0597">Phosphoprotein</keyword>
<dbReference type="RefSeq" id="WP_101719291.1">
    <property type="nucleotide sequence ID" value="NZ_PJRS01000038.1"/>
</dbReference>
<dbReference type="PROSITE" id="PS50930">
    <property type="entry name" value="HTH_LYTTR"/>
    <property type="match status" value="1"/>
</dbReference>
<dbReference type="Pfam" id="PF00072">
    <property type="entry name" value="Response_reg"/>
    <property type="match status" value="1"/>
</dbReference>
<gene>
    <name evidence="4" type="ORF">SGCZBJ_17705</name>
</gene>
<dbReference type="InterPro" id="IPR001789">
    <property type="entry name" value="Sig_transdc_resp-reg_receiver"/>
</dbReference>
<dbReference type="Proteomes" id="UP000234479">
    <property type="component" value="Unassembled WGS sequence"/>
</dbReference>
<dbReference type="SUPFAM" id="SSF52172">
    <property type="entry name" value="CheY-like"/>
    <property type="match status" value="1"/>
</dbReference>
<reference evidence="4 5" key="1">
    <citation type="submission" date="2017-12" db="EMBL/GenBank/DDBJ databases">
        <title>The genome sequence of Caulobacter sp. 410.</title>
        <authorList>
            <person name="Gao J."/>
            <person name="Mao X."/>
            <person name="Sun J."/>
        </authorList>
    </citation>
    <scope>NUCLEOTIDE SEQUENCE [LARGE SCALE GENOMIC DNA]</scope>
    <source>
        <strain evidence="4 5">410</strain>
    </source>
</reference>
<keyword evidence="4" id="KW-0238">DNA-binding</keyword>
<accession>A0A2N5D979</accession>
<comment type="caution">
    <text evidence="4">The sequence shown here is derived from an EMBL/GenBank/DDBJ whole genome shotgun (WGS) entry which is preliminary data.</text>
</comment>
<protein>
    <submittedName>
        <fullName evidence="4">DNA-binding response regulator</fullName>
    </submittedName>
</protein>
<keyword evidence="5" id="KW-1185">Reference proteome</keyword>
<dbReference type="InterPro" id="IPR011006">
    <property type="entry name" value="CheY-like_superfamily"/>
</dbReference>
<dbReference type="InterPro" id="IPR007492">
    <property type="entry name" value="LytTR_DNA-bd_dom"/>
</dbReference>
<evidence type="ECO:0000313" key="4">
    <source>
        <dbReference type="EMBL" id="PLR22612.1"/>
    </source>
</evidence>
<dbReference type="GO" id="GO:0000156">
    <property type="term" value="F:phosphorelay response regulator activity"/>
    <property type="evidence" value="ECO:0007669"/>
    <property type="project" value="InterPro"/>
</dbReference>
<dbReference type="GO" id="GO:0003677">
    <property type="term" value="F:DNA binding"/>
    <property type="evidence" value="ECO:0007669"/>
    <property type="project" value="UniProtKB-KW"/>
</dbReference>
<dbReference type="PROSITE" id="PS50110">
    <property type="entry name" value="RESPONSE_REGULATORY"/>
    <property type="match status" value="1"/>
</dbReference>
<feature type="domain" description="HTH LytTR-type" evidence="3">
    <location>
        <begin position="141"/>
        <end position="245"/>
    </location>
</feature>
<name>A0A2N5D979_9CAUL</name>
<evidence type="ECO:0000259" key="2">
    <source>
        <dbReference type="PROSITE" id="PS50110"/>
    </source>
</evidence>
<dbReference type="InterPro" id="IPR046947">
    <property type="entry name" value="LytR-like"/>
</dbReference>
<evidence type="ECO:0000313" key="5">
    <source>
        <dbReference type="Proteomes" id="UP000234479"/>
    </source>
</evidence>
<dbReference type="PANTHER" id="PTHR37299:SF1">
    <property type="entry name" value="STAGE 0 SPORULATION PROTEIN A HOMOLOG"/>
    <property type="match status" value="1"/>
</dbReference>
<dbReference type="SMART" id="SM00448">
    <property type="entry name" value="REC"/>
    <property type="match status" value="1"/>
</dbReference>
<evidence type="ECO:0000256" key="1">
    <source>
        <dbReference type="PROSITE-ProRule" id="PRU00169"/>
    </source>
</evidence>
<dbReference type="OrthoDB" id="9786101at2"/>
<dbReference type="SMART" id="SM00850">
    <property type="entry name" value="LytTR"/>
    <property type="match status" value="1"/>
</dbReference>
<dbReference type="Gene3D" id="2.40.50.1020">
    <property type="entry name" value="LytTr DNA-binding domain"/>
    <property type="match status" value="1"/>
</dbReference>
<dbReference type="Pfam" id="PF04397">
    <property type="entry name" value="LytTR"/>
    <property type="match status" value="1"/>
</dbReference>
<feature type="domain" description="Response regulatory" evidence="2">
    <location>
        <begin position="2"/>
        <end position="115"/>
    </location>
</feature>
<dbReference type="AlphaFoldDB" id="A0A2N5D979"/>